<keyword evidence="4" id="KW-1185">Reference proteome</keyword>
<dbReference type="InterPro" id="IPR039612">
    <property type="entry name" value="VQ_5/9/14"/>
</dbReference>
<dbReference type="PANTHER" id="PTHR33783">
    <property type="entry name" value="PROTEIN HAIKU1"/>
    <property type="match status" value="1"/>
</dbReference>
<feature type="region of interest" description="Disordered" evidence="1">
    <location>
        <begin position="74"/>
        <end position="104"/>
    </location>
</feature>
<organism evidence="3 4">
    <name type="scientific">Clitoria ternatea</name>
    <name type="common">Butterfly pea</name>
    <dbReference type="NCBI Taxonomy" id="43366"/>
    <lineage>
        <taxon>Eukaryota</taxon>
        <taxon>Viridiplantae</taxon>
        <taxon>Streptophyta</taxon>
        <taxon>Embryophyta</taxon>
        <taxon>Tracheophyta</taxon>
        <taxon>Spermatophyta</taxon>
        <taxon>Magnoliopsida</taxon>
        <taxon>eudicotyledons</taxon>
        <taxon>Gunneridae</taxon>
        <taxon>Pentapetalae</taxon>
        <taxon>rosids</taxon>
        <taxon>fabids</taxon>
        <taxon>Fabales</taxon>
        <taxon>Fabaceae</taxon>
        <taxon>Papilionoideae</taxon>
        <taxon>50 kb inversion clade</taxon>
        <taxon>NPAAA clade</taxon>
        <taxon>indigoferoid/millettioid clade</taxon>
        <taxon>Phaseoleae</taxon>
        <taxon>Clitoria</taxon>
    </lineage>
</organism>
<name>A0AAN9PKA3_CLITE</name>
<feature type="compositionally biased region" description="Low complexity" evidence="1">
    <location>
        <begin position="8"/>
        <end position="22"/>
    </location>
</feature>
<feature type="compositionally biased region" description="Polar residues" evidence="1">
    <location>
        <begin position="30"/>
        <end position="42"/>
    </location>
</feature>
<protein>
    <recommendedName>
        <fullName evidence="2">VQ domain-containing protein</fullName>
    </recommendedName>
</protein>
<dbReference type="AlphaFoldDB" id="A0AAN9PKA3"/>
<feature type="domain" description="VQ" evidence="2">
    <location>
        <begin position="59"/>
        <end position="80"/>
    </location>
</feature>
<comment type="caution">
    <text evidence="3">The sequence shown here is derived from an EMBL/GenBank/DDBJ whole genome shotgun (WGS) entry which is preliminary data.</text>
</comment>
<evidence type="ECO:0000313" key="4">
    <source>
        <dbReference type="Proteomes" id="UP001359559"/>
    </source>
</evidence>
<evidence type="ECO:0000259" key="2">
    <source>
        <dbReference type="Pfam" id="PF05678"/>
    </source>
</evidence>
<accession>A0AAN9PKA3</accession>
<reference evidence="3 4" key="1">
    <citation type="submission" date="2024-01" db="EMBL/GenBank/DDBJ databases">
        <title>The genomes of 5 underutilized Papilionoideae crops provide insights into root nodulation and disease resistance.</title>
        <authorList>
            <person name="Yuan L."/>
        </authorList>
    </citation>
    <scope>NUCLEOTIDE SEQUENCE [LARGE SCALE GENOMIC DNA]</scope>
    <source>
        <strain evidence="3">LY-2023</strain>
        <tissue evidence="3">Leaf</tissue>
    </source>
</reference>
<dbReference type="Proteomes" id="UP001359559">
    <property type="component" value="Unassembled WGS sequence"/>
</dbReference>
<proteinExistence type="predicted"/>
<dbReference type="Pfam" id="PF05678">
    <property type="entry name" value="VQ"/>
    <property type="match status" value="1"/>
</dbReference>
<evidence type="ECO:0000313" key="3">
    <source>
        <dbReference type="EMBL" id="KAK7301173.1"/>
    </source>
</evidence>
<dbReference type="PANTHER" id="PTHR33783:SF4">
    <property type="entry name" value="VQ MOTIF-CONTAINING PROTEIN 9"/>
    <property type="match status" value="1"/>
</dbReference>
<dbReference type="InterPro" id="IPR008889">
    <property type="entry name" value="VQ"/>
</dbReference>
<dbReference type="EMBL" id="JAYKXN010000003">
    <property type="protein sequence ID" value="KAK7301173.1"/>
    <property type="molecule type" value="Genomic_DNA"/>
</dbReference>
<feature type="region of interest" description="Disordered" evidence="1">
    <location>
        <begin position="1"/>
        <end position="55"/>
    </location>
</feature>
<sequence>MDHKNFESPLDSSFSNSTSTATNKDHHNLRQLNKLSHNISKSHNIKKHTSPESQPLAHVYNISKSDFRDIVQKLTGSPGHHHQPKPVSRLNRLRPPPLPQIISHRTPPFASVTPPSPLPPFPSVHAESPVSAYMRFLHSSKASSESEFQIPVSPVPFGCFNSLGSFPQVPVSLSVPVSSTGWSDL</sequence>
<evidence type="ECO:0000256" key="1">
    <source>
        <dbReference type="SAM" id="MobiDB-lite"/>
    </source>
</evidence>
<gene>
    <name evidence="3" type="ORF">RJT34_12034</name>
</gene>